<dbReference type="Proteomes" id="UP000198507">
    <property type="component" value="Unassembled WGS sequence"/>
</dbReference>
<evidence type="ECO:0000256" key="1">
    <source>
        <dbReference type="SAM" id="MobiDB-lite"/>
    </source>
</evidence>
<protein>
    <submittedName>
        <fullName evidence="2">Uncharacterized protein</fullName>
    </submittedName>
</protein>
<evidence type="ECO:0000313" key="3">
    <source>
        <dbReference type="Proteomes" id="UP000198507"/>
    </source>
</evidence>
<feature type="region of interest" description="Disordered" evidence="1">
    <location>
        <begin position="1"/>
        <end position="41"/>
    </location>
</feature>
<organism evidence="2 3">
    <name type="scientific">Geodermatophilus poikilotrophus</name>
    <dbReference type="NCBI Taxonomy" id="1333667"/>
    <lineage>
        <taxon>Bacteria</taxon>
        <taxon>Bacillati</taxon>
        <taxon>Actinomycetota</taxon>
        <taxon>Actinomycetes</taxon>
        <taxon>Geodermatophilales</taxon>
        <taxon>Geodermatophilaceae</taxon>
        <taxon>Geodermatophilus</taxon>
    </lineage>
</organism>
<accession>A0A1H9ZF47</accession>
<keyword evidence="3" id="KW-1185">Reference proteome</keyword>
<dbReference type="EMBL" id="FOIE01000001">
    <property type="protein sequence ID" value="SES80213.1"/>
    <property type="molecule type" value="Genomic_DNA"/>
</dbReference>
<dbReference type="AlphaFoldDB" id="A0A1H9ZF47"/>
<reference evidence="3" key="1">
    <citation type="submission" date="2016-10" db="EMBL/GenBank/DDBJ databases">
        <authorList>
            <person name="Varghese N."/>
            <person name="Submissions S."/>
        </authorList>
    </citation>
    <scope>NUCLEOTIDE SEQUENCE [LARGE SCALE GENOMIC DNA]</scope>
    <source>
        <strain evidence="3">DSM 44209</strain>
    </source>
</reference>
<sequence>MRAPRVPAATGSDDSSETGVVTEVYEPLPDTRSAAPTEADP</sequence>
<evidence type="ECO:0000313" key="2">
    <source>
        <dbReference type="EMBL" id="SES80213.1"/>
    </source>
</evidence>
<proteinExistence type="predicted"/>
<gene>
    <name evidence="2" type="ORF">SAMN04488546_0560</name>
</gene>
<name>A0A1H9ZF47_9ACTN</name>